<evidence type="ECO:0000313" key="7">
    <source>
        <dbReference type="Proteomes" id="UP000248090"/>
    </source>
</evidence>
<comment type="similarity">
    <text evidence="4">Belongs to the cyclic nucleotide phosphodiesterase class-III family.</text>
</comment>
<reference evidence="6 7" key="1">
    <citation type="submission" date="2015-03" db="EMBL/GenBank/DDBJ databases">
        <authorList>
            <person name="Krishnan R."/>
            <person name="Midha S."/>
            <person name="Patil P.B."/>
            <person name="Rameshkumar N."/>
        </authorList>
    </citation>
    <scope>NUCLEOTIDE SEQUENCE [LARGE SCALE GENOMIC DNA]</scope>
    <source>
        <strain evidence="6 7">L1E11</strain>
    </source>
</reference>
<keyword evidence="1" id="KW-0479">Metal-binding</keyword>
<dbReference type="InterPro" id="IPR029052">
    <property type="entry name" value="Metallo-depent_PP-like"/>
</dbReference>
<dbReference type="CDD" id="cd07402">
    <property type="entry name" value="MPP_GpdQ"/>
    <property type="match status" value="1"/>
</dbReference>
<dbReference type="Pfam" id="PF00149">
    <property type="entry name" value="Metallophos"/>
    <property type="match status" value="1"/>
</dbReference>
<dbReference type="InterPro" id="IPR050884">
    <property type="entry name" value="CNP_phosphodiesterase-III"/>
</dbReference>
<dbReference type="Gene3D" id="3.30.750.180">
    <property type="entry name" value="GpdQ, beta-strand dimerisation domain"/>
    <property type="match status" value="1"/>
</dbReference>
<dbReference type="InterPro" id="IPR004843">
    <property type="entry name" value="Calcineurin-like_PHP"/>
</dbReference>
<accession>A0ABX5LXM1</accession>
<evidence type="ECO:0000256" key="2">
    <source>
        <dbReference type="ARBA" id="ARBA00022801"/>
    </source>
</evidence>
<name>A0ABX5LXM1_9GAMM</name>
<organism evidence="6 7">
    <name type="scientific">Pokkaliibacter plantistimulans</name>
    <dbReference type="NCBI Taxonomy" id="1635171"/>
    <lineage>
        <taxon>Bacteria</taxon>
        <taxon>Pseudomonadati</taxon>
        <taxon>Pseudomonadota</taxon>
        <taxon>Gammaproteobacteria</taxon>
        <taxon>Oceanospirillales</taxon>
        <taxon>Balneatrichaceae</taxon>
        <taxon>Pokkaliibacter</taxon>
    </lineage>
</organism>
<evidence type="ECO:0000256" key="1">
    <source>
        <dbReference type="ARBA" id="ARBA00022723"/>
    </source>
</evidence>
<feature type="domain" description="Calcineurin-like phosphoesterase" evidence="5">
    <location>
        <begin position="7"/>
        <end position="201"/>
    </location>
</feature>
<dbReference type="Gene3D" id="3.60.21.40">
    <property type="entry name" value="GpdQ, catalytic alpha/beta sandwich domain"/>
    <property type="match status" value="1"/>
</dbReference>
<dbReference type="InterPro" id="IPR026575">
    <property type="entry name" value="GpdQ/CpdA-like"/>
</dbReference>
<dbReference type="RefSeq" id="WP_110187195.1">
    <property type="nucleotide sequence ID" value="NZ_CP177354.1"/>
</dbReference>
<dbReference type="InterPro" id="IPR042283">
    <property type="entry name" value="GpdQ_catalytic"/>
</dbReference>
<evidence type="ECO:0000259" key="5">
    <source>
        <dbReference type="Pfam" id="PF00149"/>
    </source>
</evidence>
<keyword evidence="3" id="KW-0408">Iron</keyword>
<dbReference type="PANTHER" id="PTHR42988:SF2">
    <property type="entry name" value="CYCLIC NUCLEOTIDE PHOSPHODIESTERASE CBUA0032-RELATED"/>
    <property type="match status" value="1"/>
</dbReference>
<dbReference type="SUPFAM" id="SSF56300">
    <property type="entry name" value="Metallo-dependent phosphatases"/>
    <property type="match status" value="1"/>
</dbReference>
<evidence type="ECO:0000256" key="4">
    <source>
        <dbReference type="ARBA" id="ARBA00025742"/>
    </source>
</evidence>
<comment type="caution">
    <text evidence="6">The sequence shown here is derived from an EMBL/GenBank/DDBJ whole genome shotgun (WGS) entry which is preliminary data.</text>
</comment>
<sequence>MSRQFIVAQISDLHIKAGGKLSYKRVDTLRALQHAVTRLNSLCPRPDVVVITGDLVDFGRAEEYATLRQALQPLQMPFYLIAGNHDERQALRAAFPEHGYLHQQDRFLQWFIDDYPLRLIGLDSTVPGQPHGELCPQRLAWLENTLAAAPTKPTLVMLHHPPFISGIGHMDVQRLFNSEQLATVIRRHPQVERVLCGHLHRSIQQRFAGTLVCCCPGTSHQVALDIDPQAPSRFVMEPPAYLLHWWTEEQALITHTGMLDEYEGPYPFFDAHGLID</sequence>
<keyword evidence="7" id="KW-1185">Reference proteome</keyword>
<dbReference type="EMBL" id="LAPT01000042">
    <property type="protein sequence ID" value="PXF31420.1"/>
    <property type="molecule type" value="Genomic_DNA"/>
</dbReference>
<protein>
    <submittedName>
        <fullName evidence="6">Metallophosphatase</fullName>
    </submittedName>
</protein>
<gene>
    <name evidence="6" type="ORF">WH50_10120</name>
</gene>
<evidence type="ECO:0000313" key="6">
    <source>
        <dbReference type="EMBL" id="PXF31420.1"/>
    </source>
</evidence>
<dbReference type="Proteomes" id="UP000248090">
    <property type="component" value="Unassembled WGS sequence"/>
</dbReference>
<proteinExistence type="inferred from homology"/>
<evidence type="ECO:0000256" key="3">
    <source>
        <dbReference type="ARBA" id="ARBA00023004"/>
    </source>
</evidence>
<keyword evidence="2" id="KW-0378">Hydrolase</keyword>
<dbReference type="InterPro" id="IPR042281">
    <property type="entry name" value="GpdQ_beta-strand"/>
</dbReference>
<dbReference type="PANTHER" id="PTHR42988">
    <property type="entry name" value="PHOSPHOHYDROLASE"/>
    <property type="match status" value="1"/>
</dbReference>